<reference evidence="3" key="1">
    <citation type="submission" date="2023-05" db="EMBL/GenBank/DDBJ databases">
        <title>Anaerotaeda fermentans gen. nov., sp. nov., a novel anaerobic planctomycete of the new family within the order Sedimentisphaerales isolated from Taman Peninsula, Russia.</title>
        <authorList>
            <person name="Khomyakova M.A."/>
            <person name="Merkel A.Y."/>
            <person name="Slobodkin A.I."/>
        </authorList>
    </citation>
    <scope>NUCLEOTIDE SEQUENCE</scope>
    <source>
        <strain evidence="3">M17dextr</strain>
    </source>
</reference>
<evidence type="ECO:0000256" key="1">
    <source>
        <dbReference type="SAM" id="MobiDB-lite"/>
    </source>
</evidence>
<dbReference type="EMBL" id="JASCXX010000010">
    <property type="protein sequence ID" value="MDI6449311.1"/>
    <property type="molecule type" value="Genomic_DNA"/>
</dbReference>
<gene>
    <name evidence="3" type="ORF">QJ522_09685</name>
</gene>
<sequence length="404" mass="46250">MKLTFRILILLAVSGTGLATMQVPDVLHYDDIETKLRTDWVYLSPLETYYHENRLEYPFVAHSTGNYRGHVAVWRIESDEFYLSEIRIGDYIHDPTGGYKYVVESYEPNEYGVVSKTRPASESGEVFADWFSGILDCYVKIGDAYVSYLFQIRDGNVVDTQIITSEDYDILSEPATRPLWSEALKAKYRMLILSDNYVTYYYRLSEDDEIEYEGLNSRLATGYERLSPLFGFYGDRHLNWPYNWENLDKCGAPHCRWRIEDDKLCIAGIELYSGLSYYGIDTEELNLTTLFGDRVIDGVVDANWVSGVYRIKHGYATEQDAGWPGYTFTVFHVTGYTFVRIEQGRLTESYSVPKDFNPAKLPDDADPGLIRIVEDYRLPSVFDTPSAPTEGEADEAQSSLEGGE</sequence>
<feature type="signal peptide" evidence="2">
    <location>
        <begin position="1"/>
        <end position="19"/>
    </location>
</feature>
<protein>
    <submittedName>
        <fullName evidence="3">Uncharacterized protein</fullName>
    </submittedName>
</protein>
<organism evidence="3 4">
    <name type="scientific">Anaerobaca lacustris</name>
    <dbReference type="NCBI Taxonomy" id="3044600"/>
    <lineage>
        <taxon>Bacteria</taxon>
        <taxon>Pseudomonadati</taxon>
        <taxon>Planctomycetota</taxon>
        <taxon>Phycisphaerae</taxon>
        <taxon>Sedimentisphaerales</taxon>
        <taxon>Anaerobacaceae</taxon>
        <taxon>Anaerobaca</taxon>
    </lineage>
</organism>
<keyword evidence="2" id="KW-0732">Signal</keyword>
<comment type="caution">
    <text evidence="3">The sequence shown here is derived from an EMBL/GenBank/DDBJ whole genome shotgun (WGS) entry which is preliminary data.</text>
</comment>
<evidence type="ECO:0000313" key="4">
    <source>
        <dbReference type="Proteomes" id="UP001431776"/>
    </source>
</evidence>
<dbReference type="Proteomes" id="UP001431776">
    <property type="component" value="Unassembled WGS sequence"/>
</dbReference>
<proteinExistence type="predicted"/>
<feature type="chain" id="PRO_5043868564" evidence="2">
    <location>
        <begin position="20"/>
        <end position="404"/>
    </location>
</feature>
<keyword evidence="4" id="KW-1185">Reference proteome</keyword>
<evidence type="ECO:0000256" key="2">
    <source>
        <dbReference type="SAM" id="SignalP"/>
    </source>
</evidence>
<dbReference type="RefSeq" id="WP_349244720.1">
    <property type="nucleotide sequence ID" value="NZ_JASCXX010000010.1"/>
</dbReference>
<dbReference type="AlphaFoldDB" id="A0AAW6U126"/>
<feature type="region of interest" description="Disordered" evidence="1">
    <location>
        <begin position="381"/>
        <end position="404"/>
    </location>
</feature>
<accession>A0AAW6U126</accession>
<evidence type="ECO:0000313" key="3">
    <source>
        <dbReference type="EMBL" id="MDI6449311.1"/>
    </source>
</evidence>
<name>A0AAW6U126_9BACT</name>